<dbReference type="PANTHER" id="PTHR34700">
    <property type="entry name" value="POTASSIUM BINDING PROTEIN KBP"/>
    <property type="match status" value="1"/>
</dbReference>
<dbReference type="Pfam" id="PF01476">
    <property type="entry name" value="LysM"/>
    <property type="match status" value="1"/>
</dbReference>
<dbReference type="InterPro" id="IPR018392">
    <property type="entry name" value="LysM"/>
</dbReference>
<gene>
    <name evidence="3" type="ORF">R2G56_09105</name>
</gene>
<sequence length="519" mass="52940">MGFTPFKGLLFVSGAVIAGLGAAYVLGAFDKPEPSPAAVSGAPDAAASATPSAKPDDAKAAADTKEARLEEVASSDDAKASDALSPAEEVLPPSFDIVRVEPNGSMVIAGRAAPDAQVEIINGSSVLAIATTGPSGDFAAVLDEPLEPGDYQIVLRATTGDNVVATSLETAIVTVPDDETGQVLALVDKPGAPSRLITVPEAKAPKAETAQASVPEAVPGQGEGEQLAASDAGAPVANAPARQDTTQPEAETQATGEEPVETAGAQDAQPAATGEAPAQTPKAQSATSPFIEAVEIDGGEVFVAGAARAGSTLRVYANQILLGETVATPNGRFLIEATRELPVGDYIVRADMLSDDGRTVIGRAAVPFTRSEGEQIAAVAKPEGQAPTLNDASNGKDARLSEGNGQAADGTGESTPQGQQAVASAGDSASENGATAPKLAPVDGSVIIRRGDTLWHISRRVYGQGIRYTTLYLANQDQIEDPDRIWPGQVFAVPETTQEGEPADMKAIEERMVTPENPG</sequence>
<feature type="domain" description="LysM" evidence="2">
    <location>
        <begin position="444"/>
        <end position="493"/>
    </location>
</feature>
<accession>A0ABU4AJL4</accession>
<feature type="compositionally biased region" description="Basic and acidic residues" evidence="1">
    <location>
        <begin position="54"/>
        <end position="80"/>
    </location>
</feature>
<dbReference type="RefSeq" id="WP_317561081.1">
    <property type="nucleotide sequence ID" value="NZ_JAWLIP010000003.1"/>
</dbReference>
<keyword evidence="4" id="KW-1185">Reference proteome</keyword>
<dbReference type="CDD" id="cd00118">
    <property type="entry name" value="LysM"/>
    <property type="match status" value="1"/>
</dbReference>
<name>A0ABU4AJL4_9HYPH</name>
<comment type="caution">
    <text evidence="3">The sequence shown here is derived from an EMBL/GenBank/DDBJ whole genome shotgun (WGS) entry which is preliminary data.</text>
</comment>
<dbReference type="PROSITE" id="PS51782">
    <property type="entry name" value="LYSM"/>
    <property type="match status" value="1"/>
</dbReference>
<organism evidence="3 4">
    <name type="scientific">Nitratireductor aquimarinus</name>
    <dbReference type="NCBI Taxonomy" id="889300"/>
    <lineage>
        <taxon>Bacteria</taxon>
        <taxon>Pseudomonadati</taxon>
        <taxon>Pseudomonadota</taxon>
        <taxon>Alphaproteobacteria</taxon>
        <taxon>Hyphomicrobiales</taxon>
        <taxon>Phyllobacteriaceae</taxon>
        <taxon>Nitratireductor</taxon>
    </lineage>
</organism>
<dbReference type="EMBL" id="JAWLIP010000003">
    <property type="protein sequence ID" value="MDV6226442.1"/>
    <property type="molecule type" value="Genomic_DNA"/>
</dbReference>
<evidence type="ECO:0000313" key="3">
    <source>
        <dbReference type="EMBL" id="MDV6226442.1"/>
    </source>
</evidence>
<dbReference type="InterPro" id="IPR052196">
    <property type="entry name" value="Bact_Kbp"/>
</dbReference>
<protein>
    <submittedName>
        <fullName evidence="3">LysM peptidoglycan-binding domain-containing protein</fullName>
    </submittedName>
</protein>
<feature type="region of interest" description="Disordered" evidence="1">
    <location>
        <begin position="378"/>
        <end position="438"/>
    </location>
</feature>
<dbReference type="PANTHER" id="PTHR34700:SF4">
    <property type="entry name" value="PHAGE-LIKE ELEMENT PBSX PROTEIN XKDP"/>
    <property type="match status" value="1"/>
</dbReference>
<dbReference type="Gene3D" id="3.10.350.10">
    <property type="entry name" value="LysM domain"/>
    <property type="match status" value="1"/>
</dbReference>
<proteinExistence type="predicted"/>
<feature type="compositionally biased region" description="Low complexity" evidence="1">
    <location>
        <begin position="36"/>
        <end position="53"/>
    </location>
</feature>
<evidence type="ECO:0000256" key="1">
    <source>
        <dbReference type="SAM" id="MobiDB-lite"/>
    </source>
</evidence>
<reference evidence="3 4" key="1">
    <citation type="submission" date="2023-10" db="EMBL/GenBank/DDBJ databases">
        <authorList>
            <person name="Venkata Ramana C."/>
            <person name="Sasikala C."/>
            <person name="Dhurka M."/>
        </authorList>
    </citation>
    <scope>NUCLEOTIDE SEQUENCE [LARGE SCALE GENOMIC DNA]</scope>
    <source>
        <strain evidence="3 4">KCTC 32151</strain>
    </source>
</reference>
<feature type="compositionally biased region" description="Polar residues" evidence="1">
    <location>
        <begin position="243"/>
        <end position="255"/>
    </location>
</feature>
<dbReference type="SUPFAM" id="SSF54106">
    <property type="entry name" value="LysM domain"/>
    <property type="match status" value="1"/>
</dbReference>
<dbReference type="Proteomes" id="UP001185659">
    <property type="component" value="Unassembled WGS sequence"/>
</dbReference>
<feature type="compositionally biased region" description="Polar residues" evidence="1">
    <location>
        <begin position="412"/>
        <end position="433"/>
    </location>
</feature>
<evidence type="ECO:0000313" key="4">
    <source>
        <dbReference type="Proteomes" id="UP001185659"/>
    </source>
</evidence>
<dbReference type="SMART" id="SM00257">
    <property type="entry name" value="LysM"/>
    <property type="match status" value="1"/>
</dbReference>
<dbReference type="InterPro" id="IPR036779">
    <property type="entry name" value="LysM_dom_sf"/>
</dbReference>
<evidence type="ECO:0000259" key="2">
    <source>
        <dbReference type="PROSITE" id="PS51782"/>
    </source>
</evidence>
<feature type="region of interest" description="Disordered" evidence="1">
    <location>
        <begin position="33"/>
        <end position="86"/>
    </location>
</feature>
<feature type="region of interest" description="Disordered" evidence="1">
    <location>
        <begin position="203"/>
        <end position="286"/>
    </location>
</feature>